<dbReference type="AlphaFoldDB" id="A0AAD8LG65"/>
<dbReference type="PANTHER" id="PTHR48462:SF1">
    <property type="entry name" value="PROTEIN, PUTATIVE-RELATED"/>
    <property type="match status" value="1"/>
</dbReference>
<keyword evidence="2" id="KW-1185">Reference proteome</keyword>
<name>A0AAD8LG65_TARER</name>
<dbReference type="PANTHER" id="PTHR48462">
    <property type="entry name" value="PROTEIN, PUTATIVE-RELATED"/>
    <property type="match status" value="1"/>
</dbReference>
<gene>
    <name evidence="1" type="ORF">QVD17_03677</name>
</gene>
<evidence type="ECO:0000313" key="2">
    <source>
        <dbReference type="Proteomes" id="UP001229421"/>
    </source>
</evidence>
<reference evidence="1" key="1">
    <citation type="journal article" date="2023" name="bioRxiv">
        <title>Improved chromosome-level genome assembly for marigold (Tagetes erecta).</title>
        <authorList>
            <person name="Jiang F."/>
            <person name="Yuan L."/>
            <person name="Wang S."/>
            <person name="Wang H."/>
            <person name="Xu D."/>
            <person name="Wang A."/>
            <person name="Fan W."/>
        </authorList>
    </citation>
    <scope>NUCLEOTIDE SEQUENCE</scope>
    <source>
        <strain evidence="1">WSJ</strain>
        <tissue evidence="1">Leaf</tissue>
    </source>
</reference>
<organism evidence="1 2">
    <name type="scientific">Tagetes erecta</name>
    <name type="common">African marigold</name>
    <dbReference type="NCBI Taxonomy" id="13708"/>
    <lineage>
        <taxon>Eukaryota</taxon>
        <taxon>Viridiplantae</taxon>
        <taxon>Streptophyta</taxon>
        <taxon>Embryophyta</taxon>
        <taxon>Tracheophyta</taxon>
        <taxon>Spermatophyta</taxon>
        <taxon>Magnoliopsida</taxon>
        <taxon>eudicotyledons</taxon>
        <taxon>Gunneridae</taxon>
        <taxon>Pentapetalae</taxon>
        <taxon>asterids</taxon>
        <taxon>campanulids</taxon>
        <taxon>Asterales</taxon>
        <taxon>Asteraceae</taxon>
        <taxon>Asteroideae</taxon>
        <taxon>Heliantheae alliance</taxon>
        <taxon>Tageteae</taxon>
        <taxon>Tagetes</taxon>
    </lineage>
</organism>
<comment type="caution">
    <text evidence="1">The sequence shown here is derived from an EMBL/GenBank/DDBJ whole genome shotgun (WGS) entry which is preliminary data.</text>
</comment>
<dbReference type="Proteomes" id="UP001229421">
    <property type="component" value="Unassembled WGS sequence"/>
</dbReference>
<proteinExistence type="predicted"/>
<sequence length="89" mass="10306">MGLWLNPWPPYQTWPTWVHWTAFGFSASNTKLTEYFHSEAVRFLERVQKVVHSNSQSPRNQGFVFSRIGFAIQTGIAAQLVARLPIIRM</sequence>
<accession>A0AAD8LG65</accession>
<protein>
    <submittedName>
        <fullName evidence="1">Uncharacterized protein</fullName>
    </submittedName>
</protein>
<dbReference type="EMBL" id="JAUHHV010000001">
    <property type="protein sequence ID" value="KAK1437877.1"/>
    <property type="molecule type" value="Genomic_DNA"/>
</dbReference>
<evidence type="ECO:0000313" key="1">
    <source>
        <dbReference type="EMBL" id="KAK1437877.1"/>
    </source>
</evidence>